<keyword evidence="3" id="KW-1185">Reference proteome</keyword>
<evidence type="ECO:0000313" key="3">
    <source>
        <dbReference type="Proteomes" id="UP000076532"/>
    </source>
</evidence>
<dbReference type="Proteomes" id="UP000076532">
    <property type="component" value="Unassembled WGS sequence"/>
</dbReference>
<sequence>MRDRCHQALAKLAPGSFLLNKYYKEIEPAMELPSLANASCNSPSLMDSDEDMSLDSDDPGSSDDDAMEEIAMCDEPAPSSNLTSSPLPQPPTLVHSSPNTAVPSRPPTLRPTVLLKAATGAQSGERPRPTASLRSLDIGERLKQRFLDIDVLATLVGLFFELPWTNFMHSGRTPHASGGQSGSDHGKSELGPGETLRIALDGTLFGVWFPGDTQKWLVCSASIIKWVRALFQVNTAMKAAVAIRTINSSNLTVTSAHSLLSIVRQLGYESGVRAPISHSSNVHAD</sequence>
<feature type="region of interest" description="Disordered" evidence="1">
    <location>
        <begin position="173"/>
        <end position="192"/>
    </location>
</feature>
<proteinExistence type="predicted"/>
<dbReference type="GO" id="GO:0019903">
    <property type="term" value="F:protein phosphatase binding"/>
    <property type="evidence" value="ECO:0007669"/>
    <property type="project" value="InterPro"/>
</dbReference>
<feature type="compositionally biased region" description="Low complexity" evidence="1">
    <location>
        <begin position="76"/>
        <end position="86"/>
    </location>
</feature>
<reference evidence="2 3" key="1">
    <citation type="journal article" date="2016" name="Mol. Biol. Evol.">
        <title>Comparative Genomics of Early-Diverging Mushroom-Forming Fungi Provides Insights into the Origins of Lignocellulose Decay Capabilities.</title>
        <authorList>
            <person name="Nagy L.G."/>
            <person name="Riley R."/>
            <person name="Tritt A."/>
            <person name="Adam C."/>
            <person name="Daum C."/>
            <person name="Floudas D."/>
            <person name="Sun H."/>
            <person name="Yadav J.S."/>
            <person name="Pangilinan J."/>
            <person name="Larsson K.H."/>
            <person name="Matsuura K."/>
            <person name="Barry K."/>
            <person name="Labutti K."/>
            <person name="Kuo R."/>
            <person name="Ohm R.A."/>
            <person name="Bhattacharya S.S."/>
            <person name="Shirouzu T."/>
            <person name="Yoshinaga Y."/>
            <person name="Martin F.M."/>
            <person name="Grigoriev I.V."/>
            <person name="Hibbett D.S."/>
        </authorList>
    </citation>
    <scope>NUCLEOTIDE SEQUENCE [LARGE SCALE GENOMIC DNA]</scope>
    <source>
        <strain evidence="2 3">CBS 109695</strain>
    </source>
</reference>
<dbReference type="EMBL" id="KV417578">
    <property type="protein sequence ID" value="KZP17848.1"/>
    <property type="molecule type" value="Genomic_DNA"/>
</dbReference>
<organism evidence="2 3">
    <name type="scientific">Athelia psychrophila</name>
    <dbReference type="NCBI Taxonomy" id="1759441"/>
    <lineage>
        <taxon>Eukaryota</taxon>
        <taxon>Fungi</taxon>
        <taxon>Dikarya</taxon>
        <taxon>Basidiomycota</taxon>
        <taxon>Agaricomycotina</taxon>
        <taxon>Agaricomycetes</taxon>
        <taxon>Agaricomycetidae</taxon>
        <taxon>Atheliales</taxon>
        <taxon>Atheliaceae</taxon>
        <taxon>Athelia</taxon>
    </lineage>
</organism>
<evidence type="ECO:0000256" key="1">
    <source>
        <dbReference type="SAM" id="MobiDB-lite"/>
    </source>
</evidence>
<dbReference type="AlphaFoldDB" id="A0A166GHS4"/>
<feature type="region of interest" description="Disordered" evidence="1">
    <location>
        <begin position="40"/>
        <end position="110"/>
    </location>
</feature>
<accession>A0A166GHS4</accession>
<evidence type="ECO:0000313" key="2">
    <source>
        <dbReference type="EMBL" id="KZP17848.1"/>
    </source>
</evidence>
<protein>
    <submittedName>
        <fullName evidence="2">Uncharacterized protein</fullName>
    </submittedName>
</protein>
<name>A0A166GHS4_9AGAM</name>
<feature type="compositionally biased region" description="Acidic residues" evidence="1">
    <location>
        <begin position="47"/>
        <end position="72"/>
    </location>
</feature>
<gene>
    <name evidence="2" type="ORF">FIBSPDRAFT_933778</name>
</gene>
<dbReference type="STRING" id="436010.A0A166GHS4"/>